<dbReference type="KEGG" id="vg:26625436"/>
<dbReference type="EMBL" id="KM197169">
    <property type="protein sequence ID" value="AIK67797.1"/>
    <property type="molecule type" value="Genomic_DNA"/>
</dbReference>
<dbReference type="OrthoDB" id="27970at10239"/>
<dbReference type="RefSeq" id="YP_009198294.1">
    <property type="nucleotide sequence ID" value="NC_028794.1"/>
</dbReference>
<evidence type="ECO:0000313" key="1">
    <source>
        <dbReference type="EMBL" id="AIK67797.1"/>
    </source>
</evidence>
<dbReference type="Proteomes" id="UP000207645">
    <property type="component" value="Segment"/>
</dbReference>
<protein>
    <submittedName>
        <fullName evidence="1">Uncharacterized protein</fullName>
    </submittedName>
</protein>
<name>A0A076YJG2_9CAUD</name>
<evidence type="ECO:0000313" key="2">
    <source>
        <dbReference type="Proteomes" id="UP000207645"/>
    </source>
</evidence>
<accession>A0A076YJG2</accession>
<reference evidence="1 2" key="1">
    <citation type="submission" date="2014-07" db="EMBL/GenBank/DDBJ databases">
        <authorList>
            <person name="Edwards J.M."/>
            <person name="Maric E."/>
            <person name="Piro B.S."/>
            <person name="Zarchy R.E."/>
            <person name="Bollivar D.W."/>
            <person name="Anders K.R."/>
            <person name="Braun M.A."/>
            <person name="Delesalle V.A."/>
            <person name="Hughes L.E."/>
            <person name="Ware V.C."/>
            <person name="Bradley K.W."/>
            <person name="Barker L.P."/>
            <person name="Asai D.J."/>
            <person name="Bowman C.A."/>
            <person name="Russell D.A."/>
            <person name="Pope W.H."/>
            <person name="Jacobs-Sera D."/>
            <person name="Hendrix R.W."/>
            <person name="Hatfull G.F."/>
        </authorList>
    </citation>
    <scope>NUCLEOTIDE SEQUENCE [LARGE SCALE GENOMIC DNA]</scope>
</reference>
<gene>
    <name evidence="1" type="ORF">PBI_PIRO94_81</name>
</gene>
<keyword evidence="2" id="KW-1185">Reference proteome</keyword>
<sequence length="43" mass="4919">MVFEARCPKCPWKCAAAKRRLFGIAVRQHEIHTGHRVKIKGGM</sequence>
<proteinExistence type="predicted"/>
<organism evidence="1 2">
    <name type="scientific">Mycobacterium phage Piro94</name>
    <dbReference type="NCBI Taxonomy" id="1527520"/>
    <lineage>
        <taxon>Viruses</taxon>
        <taxon>Duplodnaviria</taxon>
        <taxon>Heunggongvirae</taxon>
        <taxon>Uroviricota</taxon>
        <taxon>Caudoviricetes</taxon>
        <taxon>Turbidovirus</taxon>
        <taxon>Turbidovirus piro94</taxon>
    </lineage>
</organism>
<dbReference type="GeneID" id="26625436"/>